<keyword evidence="2" id="KW-1185">Reference proteome</keyword>
<dbReference type="EMBL" id="SMOL01000781">
    <property type="protein sequence ID" value="KAB2596000.1"/>
    <property type="molecule type" value="Genomic_DNA"/>
</dbReference>
<evidence type="ECO:0008006" key="3">
    <source>
        <dbReference type="Google" id="ProtNLM"/>
    </source>
</evidence>
<dbReference type="AlphaFoldDB" id="A0A5N5F477"/>
<name>A0A5N5F477_9ROSA</name>
<dbReference type="Proteomes" id="UP000327157">
    <property type="component" value="Chromosome 7"/>
</dbReference>
<evidence type="ECO:0000313" key="1">
    <source>
        <dbReference type="EMBL" id="KAB2596000.1"/>
    </source>
</evidence>
<evidence type="ECO:0000313" key="2">
    <source>
        <dbReference type="Proteomes" id="UP000327157"/>
    </source>
</evidence>
<dbReference type="PANTHER" id="PTHR31286:SF99">
    <property type="entry name" value="DUF4283 DOMAIN-CONTAINING PROTEIN"/>
    <property type="match status" value="1"/>
</dbReference>
<accession>A0A5N5F477</accession>
<organism evidence="1 2">
    <name type="scientific">Pyrus ussuriensis x Pyrus communis</name>
    <dbReference type="NCBI Taxonomy" id="2448454"/>
    <lineage>
        <taxon>Eukaryota</taxon>
        <taxon>Viridiplantae</taxon>
        <taxon>Streptophyta</taxon>
        <taxon>Embryophyta</taxon>
        <taxon>Tracheophyta</taxon>
        <taxon>Spermatophyta</taxon>
        <taxon>Magnoliopsida</taxon>
        <taxon>eudicotyledons</taxon>
        <taxon>Gunneridae</taxon>
        <taxon>Pentapetalae</taxon>
        <taxon>rosids</taxon>
        <taxon>fabids</taxon>
        <taxon>Rosales</taxon>
        <taxon>Rosaceae</taxon>
        <taxon>Amygdaloideae</taxon>
        <taxon>Maleae</taxon>
        <taxon>Pyrus</taxon>
    </lineage>
</organism>
<proteinExistence type="predicted"/>
<protein>
    <recommendedName>
        <fullName evidence="3">Reverse transcriptase domain-containing protein</fullName>
    </recommendedName>
</protein>
<dbReference type="OrthoDB" id="1001905at2759"/>
<reference evidence="2" key="2">
    <citation type="submission" date="2019-10" db="EMBL/GenBank/DDBJ databases">
        <title>A de novo genome assembly of a pear dwarfing rootstock.</title>
        <authorList>
            <person name="Wang F."/>
            <person name="Wang J."/>
            <person name="Li S."/>
            <person name="Zhang Y."/>
            <person name="Fang M."/>
            <person name="Ma L."/>
            <person name="Zhao Y."/>
            <person name="Jiang S."/>
        </authorList>
    </citation>
    <scope>NUCLEOTIDE SEQUENCE [LARGE SCALE GENOMIC DNA]</scope>
</reference>
<sequence length="376" mass="42587">MISSLRVWVRILRLPVIMQPVGTFIRVDENSLSGLNGLFVRVLLEVDLRLPLKRVMVIIDEEDTPVLLSYEKLFEDCFYCGCRRSEGHKCPTIEDRDGWLLVDWLFKDELLVYSAGVEISEETRQELHEGVMLVFPQSVYTGRGRSGARRDGRTFDNIVRGNKTWVSKADLMFKWMLDCVLSSGATVRGGAEIEADVDKGKNTMEEDEEFMETEEENNEHVQYLGSRKRGRNSEGNGKPVGFACSGMTRTYLLMGKKWNRFLCMILNCVSLVILTRIGLCLAQLVMIWKTVNGIGALKAPGPDGFRALFYNKCWDVVGPSVIILLKDFSKNGSSLRSIHDSILIAYEILLTFKRKKGRTGVMAVKLDVEKAYDKLS</sequence>
<gene>
    <name evidence="1" type="ORF">D8674_031450</name>
</gene>
<reference evidence="1 2" key="3">
    <citation type="submission" date="2019-11" db="EMBL/GenBank/DDBJ databases">
        <title>A de novo genome assembly of a pear dwarfing rootstock.</title>
        <authorList>
            <person name="Wang F."/>
            <person name="Wang J."/>
            <person name="Li S."/>
            <person name="Zhang Y."/>
            <person name="Fang M."/>
            <person name="Ma L."/>
            <person name="Zhao Y."/>
            <person name="Jiang S."/>
        </authorList>
    </citation>
    <scope>NUCLEOTIDE SEQUENCE [LARGE SCALE GENOMIC DNA]</scope>
    <source>
        <strain evidence="1">S2</strain>
        <tissue evidence="1">Leaf</tissue>
    </source>
</reference>
<reference evidence="1 2" key="1">
    <citation type="submission" date="2019-09" db="EMBL/GenBank/DDBJ databases">
        <authorList>
            <person name="Ou C."/>
        </authorList>
    </citation>
    <scope>NUCLEOTIDE SEQUENCE [LARGE SCALE GENOMIC DNA]</scope>
    <source>
        <strain evidence="1">S2</strain>
        <tissue evidence="1">Leaf</tissue>
    </source>
</reference>
<comment type="caution">
    <text evidence="1">The sequence shown here is derived from an EMBL/GenBank/DDBJ whole genome shotgun (WGS) entry which is preliminary data.</text>
</comment>
<dbReference type="PANTHER" id="PTHR31286">
    <property type="entry name" value="GLYCINE-RICH CELL WALL STRUCTURAL PROTEIN 1.8-LIKE"/>
    <property type="match status" value="1"/>
</dbReference>
<dbReference type="InterPro" id="IPR040256">
    <property type="entry name" value="At4g02000-like"/>
</dbReference>